<evidence type="ECO:0000256" key="1">
    <source>
        <dbReference type="ARBA" id="ARBA00004141"/>
    </source>
</evidence>
<evidence type="ECO:0000256" key="6">
    <source>
        <dbReference type="SAM" id="Phobius"/>
    </source>
</evidence>
<feature type="transmembrane region" description="Helical" evidence="6">
    <location>
        <begin position="110"/>
        <end position="131"/>
    </location>
</feature>
<dbReference type="OrthoDB" id="5295733at2"/>
<feature type="transmembrane region" description="Helical" evidence="6">
    <location>
        <begin position="6"/>
        <end position="32"/>
    </location>
</feature>
<feature type="transmembrane region" description="Helical" evidence="6">
    <location>
        <begin position="137"/>
        <end position="160"/>
    </location>
</feature>
<dbReference type="Pfam" id="PF03741">
    <property type="entry name" value="TerC"/>
    <property type="match status" value="1"/>
</dbReference>
<feature type="transmembrane region" description="Helical" evidence="6">
    <location>
        <begin position="167"/>
        <end position="185"/>
    </location>
</feature>
<evidence type="ECO:0000313" key="8">
    <source>
        <dbReference type="Proteomes" id="UP000013523"/>
    </source>
</evidence>
<keyword evidence="5 6" id="KW-0472">Membrane</keyword>
<feature type="transmembrane region" description="Helical" evidence="6">
    <location>
        <begin position="197"/>
        <end position="217"/>
    </location>
</feature>
<proteinExistence type="inferred from homology"/>
<reference evidence="7 8" key="1">
    <citation type="submission" date="2012-01" db="EMBL/GenBank/DDBJ databases">
        <title>Complete sequence of chromosome of Clostridium pasteurianum BC1.</title>
        <authorList>
            <consortium name="US DOE Joint Genome Institute"/>
            <person name="Lucas S."/>
            <person name="Han J."/>
            <person name="Lapidus A."/>
            <person name="Cheng J.-F."/>
            <person name="Goodwin L."/>
            <person name="Pitluck S."/>
            <person name="Peters L."/>
            <person name="Mikhailova N."/>
            <person name="Teshima H."/>
            <person name="Detter J.C."/>
            <person name="Han C."/>
            <person name="Tapia R."/>
            <person name="Land M."/>
            <person name="Hauser L."/>
            <person name="Kyrpides N."/>
            <person name="Ivanova N."/>
            <person name="Pagani I."/>
            <person name="Dunn J."/>
            <person name="Taghavi S."/>
            <person name="Francis A."/>
            <person name="van der Lelie D."/>
            <person name="Woyke T."/>
        </authorList>
    </citation>
    <scope>NUCLEOTIDE SEQUENCE [LARGE SCALE GENOMIC DNA]</scope>
    <source>
        <strain evidence="7 8">BC1</strain>
    </source>
</reference>
<keyword evidence="4 6" id="KW-1133">Transmembrane helix</keyword>
<organism evidence="7 8">
    <name type="scientific">Clostridium pasteurianum BC1</name>
    <dbReference type="NCBI Taxonomy" id="86416"/>
    <lineage>
        <taxon>Bacteria</taxon>
        <taxon>Bacillati</taxon>
        <taxon>Bacillota</taxon>
        <taxon>Clostridia</taxon>
        <taxon>Eubacteriales</taxon>
        <taxon>Clostridiaceae</taxon>
        <taxon>Clostridium</taxon>
    </lineage>
</organism>
<keyword evidence="8" id="KW-1185">Reference proteome</keyword>
<dbReference type="HOGENOM" id="CLU_070543_0_1_9"/>
<dbReference type="PANTHER" id="PTHR30238:SF4">
    <property type="entry name" value="SLL1022 PROTEIN"/>
    <property type="match status" value="1"/>
</dbReference>
<dbReference type="AlphaFoldDB" id="R4K689"/>
<dbReference type="InterPro" id="IPR005496">
    <property type="entry name" value="Integral_membrane_TerC"/>
</dbReference>
<evidence type="ECO:0000256" key="3">
    <source>
        <dbReference type="ARBA" id="ARBA00022692"/>
    </source>
</evidence>
<comment type="subcellular location">
    <subcellularLocation>
        <location evidence="1">Membrane</location>
        <topology evidence="1">Multi-pass membrane protein</topology>
    </subcellularLocation>
</comment>
<dbReference type="RefSeq" id="WP_015616339.1">
    <property type="nucleotide sequence ID" value="NC_021182.1"/>
</dbReference>
<keyword evidence="3 6" id="KW-0812">Transmembrane</keyword>
<accession>R4K689</accession>
<dbReference type="KEGG" id="cpas:Clopa_3247"/>
<feature type="transmembrane region" description="Helical" evidence="6">
    <location>
        <begin position="44"/>
        <end position="66"/>
    </location>
</feature>
<sequence length="229" mass="25403">MDHYILIISGIIKITLLDMVLSGDNIGIIALATKDLPLKLAKKASFIGVIFAIVLRIIFSCFITYILMIEGLPIKLVGGIVLIIITFDFIKPKNNNTKLKQKSVHGFWRAIYSIVLADLTMSIDNVLAIAGSANGNIFLIVFGLLINIPIIFLGSVYVANIMKKHPFVIYIGGAILAHTAFDMFLHDKLMLQIIPEFFVLYIPYAAAIIITAYGYYVTSSNRHKLKKIA</sequence>
<protein>
    <submittedName>
        <fullName evidence="7">Integral membrane protein, YjbE family</fullName>
    </submittedName>
</protein>
<evidence type="ECO:0000256" key="5">
    <source>
        <dbReference type="ARBA" id="ARBA00023136"/>
    </source>
</evidence>
<name>R4K689_CLOPA</name>
<gene>
    <name evidence="7" type="ORF">Clopa_3247</name>
</gene>
<feature type="transmembrane region" description="Helical" evidence="6">
    <location>
        <begin position="72"/>
        <end position="90"/>
    </location>
</feature>
<evidence type="ECO:0000313" key="7">
    <source>
        <dbReference type="EMBL" id="AGK98053.1"/>
    </source>
</evidence>
<evidence type="ECO:0000256" key="4">
    <source>
        <dbReference type="ARBA" id="ARBA00022989"/>
    </source>
</evidence>
<evidence type="ECO:0000256" key="2">
    <source>
        <dbReference type="ARBA" id="ARBA00007511"/>
    </source>
</evidence>
<dbReference type="NCBIfam" id="TIGR03717">
    <property type="entry name" value="R_switched_YjbE"/>
    <property type="match status" value="1"/>
</dbReference>
<dbReference type="PATRIC" id="fig|86416.3.peg.3238"/>
<dbReference type="EMBL" id="CP003261">
    <property type="protein sequence ID" value="AGK98053.1"/>
    <property type="molecule type" value="Genomic_DNA"/>
</dbReference>
<comment type="similarity">
    <text evidence="2">Belongs to the TerC family.</text>
</comment>
<dbReference type="PANTHER" id="PTHR30238">
    <property type="entry name" value="MEMBRANE BOUND PREDICTED REDOX MODULATOR"/>
    <property type="match status" value="1"/>
</dbReference>
<dbReference type="InterPro" id="IPR022301">
    <property type="entry name" value="Integral_membrane_YjbE"/>
</dbReference>
<dbReference type="GO" id="GO:0016020">
    <property type="term" value="C:membrane"/>
    <property type="evidence" value="ECO:0007669"/>
    <property type="project" value="UniProtKB-SubCell"/>
</dbReference>
<dbReference type="STRING" id="86416.Clopa_3247"/>
<dbReference type="Proteomes" id="UP000013523">
    <property type="component" value="Chromosome"/>
</dbReference>
<dbReference type="eggNOG" id="COG0861">
    <property type="taxonomic scope" value="Bacteria"/>
</dbReference>